<dbReference type="EMBL" id="RXOE01000001">
    <property type="protein sequence ID" value="RTQ37266.1"/>
    <property type="molecule type" value="Genomic_DNA"/>
</dbReference>
<dbReference type="AlphaFoldDB" id="A0A431TTB2"/>
<dbReference type="InterPro" id="IPR002575">
    <property type="entry name" value="Aminoglycoside_PTrfase"/>
</dbReference>
<dbReference type="PANTHER" id="PTHR21310:SF41">
    <property type="entry name" value="3'-PHOSPHOTRANSFERASE, PUTATIVE-RELATED"/>
    <property type="match status" value="1"/>
</dbReference>
<feature type="binding site" evidence="12">
    <location>
        <position position="200"/>
    </location>
    <ligand>
        <name>Mg(2+)</name>
        <dbReference type="ChEBI" id="CHEBI:18420"/>
    </ligand>
</feature>
<organism evidence="14 15">
    <name type="scientific">Variovorax gossypii</name>
    <dbReference type="NCBI Taxonomy" id="1679495"/>
    <lineage>
        <taxon>Bacteria</taxon>
        <taxon>Pseudomonadati</taxon>
        <taxon>Pseudomonadota</taxon>
        <taxon>Betaproteobacteria</taxon>
        <taxon>Burkholderiales</taxon>
        <taxon>Comamonadaceae</taxon>
        <taxon>Variovorax</taxon>
    </lineage>
</organism>
<feature type="active site" description="Proton acceptor" evidence="11">
    <location>
        <position position="195"/>
    </location>
</feature>
<name>A0A431TTB2_9BURK</name>
<comment type="similarity">
    <text evidence="1 10">Belongs to the aminoglycoside phosphotransferase family.</text>
</comment>
<evidence type="ECO:0000256" key="5">
    <source>
        <dbReference type="ARBA" id="ARBA00022741"/>
    </source>
</evidence>
<evidence type="ECO:0000313" key="15">
    <source>
        <dbReference type="Proteomes" id="UP000267418"/>
    </source>
</evidence>
<dbReference type="InterPro" id="IPR024165">
    <property type="entry name" value="Kan/Strep_kinase"/>
</dbReference>
<evidence type="ECO:0000256" key="7">
    <source>
        <dbReference type="ARBA" id="ARBA00022840"/>
    </source>
</evidence>
<dbReference type="Gene3D" id="3.30.200.20">
    <property type="entry name" value="Phosphorylase Kinase, domain 1"/>
    <property type="match status" value="1"/>
</dbReference>
<feature type="domain" description="Aminoglycoside phosphotransferase" evidence="13">
    <location>
        <begin position="26"/>
        <end position="249"/>
    </location>
</feature>
<dbReference type="InterPro" id="IPR011009">
    <property type="entry name" value="Kinase-like_dom_sf"/>
</dbReference>
<keyword evidence="7 10" id="KW-0067">ATP-binding</keyword>
<dbReference type="CDD" id="cd05150">
    <property type="entry name" value="APH"/>
    <property type="match status" value="1"/>
</dbReference>
<keyword evidence="6 10" id="KW-0418">Kinase</keyword>
<comment type="catalytic activity">
    <reaction evidence="9">
        <text>kanamycin A + ATP = kanamycin 3'-phosphate + ADP + H(+)</text>
        <dbReference type="Rhea" id="RHEA:24256"/>
        <dbReference type="ChEBI" id="CHEBI:15378"/>
        <dbReference type="ChEBI" id="CHEBI:30616"/>
        <dbReference type="ChEBI" id="CHEBI:57909"/>
        <dbReference type="ChEBI" id="CHEBI:58214"/>
        <dbReference type="ChEBI" id="CHEBI:456216"/>
        <dbReference type="EC" id="2.7.1.95"/>
    </reaction>
</comment>
<keyword evidence="12" id="KW-0460">Magnesium</keyword>
<evidence type="ECO:0000256" key="2">
    <source>
        <dbReference type="ARBA" id="ARBA00012193"/>
    </source>
</evidence>
<dbReference type="GO" id="GO:0008910">
    <property type="term" value="F:kanamycin kinase activity"/>
    <property type="evidence" value="ECO:0007669"/>
    <property type="project" value="UniProtKB-EC"/>
</dbReference>
<evidence type="ECO:0000256" key="3">
    <source>
        <dbReference type="ARBA" id="ARBA00017903"/>
    </source>
</evidence>
<gene>
    <name evidence="14" type="primary">aph(3'')</name>
    <name evidence="14" type="ORF">EJP69_05930</name>
</gene>
<reference evidence="14 15" key="1">
    <citation type="submission" date="2018-12" db="EMBL/GenBank/DDBJ databases">
        <title>The genome of Variovorax gossypii DSM 100435.</title>
        <authorList>
            <person name="Gao J."/>
            <person name="Sun J."/>
        </authorList>
    </citation>
    <scope>NUCLEOTIDE SEQUENCE [LARGE SCALE GENOMIC DNA]</scope>
    <source>
        <strain evidence="14 15">DSM 100435</strain>
    </source>
</reference>
<dbReference type="RefSeq" id="WP_126469008.1">
    <property type="nucleotide sequence ID" value="NZ_RXOE01000001.1"/>
</dbReference>
<dbReference type="OrthoDB" id="3806873at2"/>
<proteinExistence type="inferred from homology"/>
<evidence type="ECO:0000256" key="12">
    <source>
        <dbReference type="PIRSR" id="PIRSR000706-2"/>
    </source>
</evidence>
<evidence type="ECO:0000256" key="9">
    <source>
        <dbReference type="ARBA" id="ARBA00048925"/>
    </source>
</evidence>
<evidence type="ECO:0000313" key="14">
    <source>
        <dbReference type="EMBL" id="RTQ37266.1"/>
    </source>
</evidence>
<dbReference type="NCBIfam" id="NF032896">
    <property type="entry name" value="APH_3pp"/>
    <property type="match status" value="1"/>
</dbReference>
<keyword evidence="5 10" id="KW-0547">Nucleotide-binding</keyword>
<evidence type="ECO:0000259" key="13">
    <source>
        <dbReference type="Pfam" id="PF01636"/>
    </source>
</evidence>
<dbReference type="GO" id="GO:0046872">
    <property type="term" value="F:metal ion binding"/>
    <property type="evidence" value="ECO:0007669"/>
    <property type="project" value="UniProtKB-KW"/>
</dbReference>
<sequence>MHLSTQGLPDPRHLLPVPPAGIEWLPVNLGESGDSVYRRSDGVAFAKVSVSGSDGVESLAGERLRTEWLAPFDLGSAKVLDWHASQEGACLVMSAVPGVPASELPAGQLLQAWPSMAHRLRLLHEIPAASCPFARALSTMFERACDVVARNAVNKEFLDPEQQDIPPPLLLDALRVQLPLRLAQEARDRVVCHGDACMPNFMVDPRTLRCTGLIDLGRLGTADRYVDLSLFLANARDSWRGPDDELAARKSLFDTLEIGEPDDGRLDFYLGLDPLTWG</sequence>
<keyword evidence="12" id="KW-0479">Metal-binding</keyword>
<protein>
    <recommendedName>
        <fullName evidence="3">Aminoglycoside 3'-phosphotransferase</fullName>
        <ecNumber evidence="2">2.7.1.95</ecNumber>
    </recommendedName>
</protein>
<dbReference type="PANTHER" id="PTHR21310">
    <property type="entry name" value="AMINOGLYCOSIDE PHOSPHOTRANSFERASE-RELATED-RELATED"/>
    <property type="match status" value="1"/>
</dbReference>
<keyword evidence="15" id="KW-1185">Reference proteome</keyword>
<dbReference type="SUPFAM" id="SSF56112">
    <property type="entry name" value="Protein kinase-like (PK-like)"/>
    <property type="match status" value="1"/>
</dbReference>
<feature type="binding site" evidence="12">
    <location>
        <position position="215"/>
    </location>
    <ligand>
        <name>Mg(2+)</name>
        <dbReference type="ChEBI" id="CHEBI:18420"/>
    </ligand>
</feature>
<evidence type="ECO:0000256" key="8">
    <source>
        <dbReference type="ARBA" id="ARBA00023251"/>
    </source>
</evidence>
<dbReference type="InterPro" id="IPR051678">
    <property type="entry name" value="AGP_Transferase"/>
</dbReference>
<dbReference type="Pfam" id="PF01636">
    <property type="entry name" value="APH"/>
    <property type="match status" value="1"/>
</dbReference>
<dbReference type="GO" id="GO:0005524">
    <property type="term" value="F:ATP binding"/>
    <property type="evidence" value="ECO:0007669"/>
    <property type="project" value="UniProtKB-KW"/>
</dbReference>
<keyword evidence="4 10" id="KW-0808">Transferase</keyword>
<evidence type="ECO:0000256" key="4">
    <source>
        <dbReference type="ARBA" id="ARBA00022679"/>
    </source>
</evidence>
<evidence type="ECO:0000256" key="6">
    <source>
        <dbReference type="ARBA" id="ARBA00022777"/>
    </source>
</evidence>
<dbReference type="GO" id="GO:0046677">
    <property type="term" value="P:response to antibiotic"/>
    <property type="evidence" value="ECO:0007669"/>
    <property type="project" value="UniProtKB-KW"/>
</dbReference>
<dbReference type="Gene3D" id="3.90.1200.10">
    <property type="match status" value="1"/>
</dbReference>
<accession>A0A431TTB2</accession>
<evidence type="ECO:0000256" key="1">
    <source>
        <dbReference type="ARBA" id="ARBA00006219"/>
    </source>
</evidence>
<dbReference type="PIRSF" id="PIRSF000706">
    <property type="entry name" value="Kanamycin_kin"/>
    <property type="match status" value="1"/>
</dbReference>
<dbReference type="Proteomes" id="UP000267418">
    <property type="component" value="Unassembled WGS sequence"/>
</dbReference>
<comment type="caution">
    <text evidence="14">The sequence shown here is derived from an EMBL/GenBank/DDBJ whole genome shotgun (WGS) entry which is preliminary data.</text>
</comment>
<dbReference type="EC" id="2.7.1.95" evidence="2"/>
<keyword evidence="8 10" id="KW-0046">Antibiotic resistance</keyword>
<evidence type="ECO:0000256" key="10">
    <source>
        <dbReference type="PIRNR" id="PIRNR000706"/>
    </source>
</evidence>
<evidence type="ECO:0000256" key="11">
    <source>
        <dbReference type="PIRSR" id="PIRSR000706-1"/>
    </source>
</evidence>